<dbReference type="EMBL" id="NIBG01000017">
    <property type="protein sequence ID" value="PAB58304.1"/>
    <property type="molecule type" value="Genomic_DNA"/>
</dbReference>
<dbReference type="RefSeq" id="WP_095134748.1">
    <property type="nucleotide sequence ID" value="NZ_NIBG01000017.1"/>
</dbReference>
<dbReference type="InterPro" id="IPR024617">
    <property type="entry name" value="DUF3870"/>
</dbReference>
<evidence type="ECO:0000259" key="1">
    <source>
        <dbReference type="Pfam" id="PF12986"/>
    </source>
</evidence>
<comment type="caution">
    <text evidence="2">The sequence shown here is derived from an EMBL/GenBank/DDBJ whole genome shotgun (WGS) entry which is preliminary data.</text>
</comment>
<organism evidence="2 3">
    <name type="scientific">Anaeromicrobium sediminis</name>
    <dbReference type="NCBI Taxonomy" id="1478221"/>
    <lineage>
        <taxon>Bacteria</taxon>
        <taxon>Bacillati</taxon>
        <taxon>Bacillota</taxon>
        <taxon>Clostridia</taxon>
        <taxon>Peptostreptococcales</taxon>
        <taxon>Thermotaleaceae</taxon>
        <taxon>Anaeromicrobium</taxon>
    </lineage>
</organism>
<dbReference type="OrthoDB" id="88363at2"/>
<evidence type="ECO:0000313" key="2">
    <source>
        <dbReference type="EMBL" id="PAB58304.1"/>
    </source>
</evidence>
<feature type="domain" description="DUF3870" evidence="1">
    <location>
        <begin position="12"/>
        <end position="103"/>
    </location>
</feature>
<protein>
    <recommendedName>
        <fullName evidence="1">DUF3870 domain-containing protein</fullName>
    </recommendedName>
</protein>
<reference evidence="2 3" key="1">
    <citation type="submission" date="2017-06" db="EMBL/GenBank/DDBJ databases">
        <title>Draft genome sequence of anaerobic fermentative bacterium Anaeromicrobium sediminis DY2726D isolated from West Pacific Ocean sediments.</title>
        <authorList>
            <person name="Zeng X."/>
        </authorList>
    </citation>
    <scope>NUCLEOTIDE SEQUENCE [LARGE SCALE GENOMIC DNA]</scope>
    <source>
        <strain evidence="2 3">DY2726D</strain>
    </source>
</reference>
<dbReference type="Pfam" id="PF12986">
    <property type="entry name" value="DUF3870"/>
    <property type="match status" value="1"/>
</dbReference>
<dbReference type="AlphaFoldDB" id="A0A267MFE4"/>
<dbReference type="Proteomes" id="UP000216024">
    <property type="component" value="Unassembled WGS sequence"/>
</dbReference>
<proteinExistence type="predicted"/>
<sequence length="111" mass="12683">MEQYSSNSVYFISYAKLPSDISAAHVHKVVGLGMIINPDTEIIEDVSCTLLTQEARQFLKSIFVGYDLQKNGIDNLLEIIKKRYHGMAQKALCVATKSTYLKYLEWKKTLY</sequence>
<name>A0A267MFE4_9FIRM</name>
<gene>
    <name evidence="2" type="ORF">CCE28_16030</name>
</gene>
<evidence type="ECO:0000313" key="3">
    <source>
        <dbReference type="Proteomes" id="UP000216024"/>
    </source>
</evidence>
<keyword evidence="3" id="KW-1185">Reference proteome</keyword>
<accession>A0A267MFE4</accession>